<dbReference type="InterPro" id="IPR058581">
    <property type="entry name" value="TM_HPP"/>
</dbReference>
<keyword evidence="1" id="KW-0129">CBS domain</keyword>
<keyword evidence="2" id="KW-1133">Transmembrane helix</keyword>
<feature type="domain" description="CBS" evidence="3">
    <location>
        <begin position="245"/>
        <end position="302"/>
    </location>
</feature>
<dbReference type="SUPFAM" id="SSF54631">
    <property type="entry name" value="CBS-domain pair"/>
    <property type="match status" value="1"/>
</dbReference>
<sequence length="408" mass="42739">MSSVVPFFMRFVPGLAPVSLGERLRASLGAVIGIVITGAVATLALSGSDVPLLIAPMGASAVLLFAVPMSPLAQPWSIIGGNTIAALIGVTCARYISDPVLAAGLAVGAAIATMMAMRCLHPPSGAVALTAVLGGPAITAAGYGFVIWPVLINSLLMLAVALAFNNLTGRRYPHLTPALAVNPHRTADALPSGRLGVSTADIRAVLAQHDVVLPVATDQLEDILHRAEMRAYDRRSAGVTCAQVMSRDVLSVGPKTSLREALWHLREHHIKALPVVDHDNRVIGILTQTDLLDKADWGMSATGSGLGWRLRAISNSDRSLKGRVEDVMSTPVKAAHPDTHIAQVVPYMADAGLHHLPVTDDDQRLVGMLTQSDVMAAMYAVSVGETALAVAQTPVRPARKKALPVSSA</sequence>
<feature type="domain" description="CBS" evidence="3">
    <location>
        <begin position="328"/>
        <end position="388"/>
    </location>
</feature>
<reference evidence="4" key="1">
    <citation type="submission" date="2021-04" db="EMBL/GenBank/DDBJ databases">
        <title>Devosia litorisediminis sp. nov., isolated from a sand dune.</title>
        <authorList>
            <person name="Park S."/>
            <person name="Yoon J.-H."/>
        </authorList>
    </citation>
    <scope>NUCLEOTIDE SEQUENCE</scope>
    <source>
        <strain evidence="4">BSSL-BM10</strain>
    </source>
</reference>
<dbReference type="Proteomes" id="UP000678281">
    <property type="component" value="Unassembled WGS sequence"/>
</dbReference>
<evidence type="ECO:0000256" key="1">
    <source>
        <dbReference type="PROSITE-ProRule" id="PRU00703"/>
    </source>
</evidence>
<keyword evidence="5" id="KW-1185">Reference proteome</keyword>
<dbReference type="InterPro" id="IPR046342">
    <property type="entry name" value="CBS_dom_sf"/>
</dbReference>
<evidence type="ECO:0000259" key="3">
    <source>
        <dbReference type="PROSITE" id="PS51371"/>
    </source>
</evidence>
<feature type="transmembrane region" description="Helical" evidence="2">
    <location>
        <begin position="100"/>
        <end position="117"/>
    </location>
</feature>
<name>A0A942IDE5_9HYPH</name>
<dbReference type="PROSITE" id="PS51371">
    <property type="entry name" value="CBS"/>
    <property type="match status" value="2"/>
</dbReference>
<keyword evidence="2" id="KW-0472">Membrane</keyword>
<protein>
    <submittedName>
        <fullName evidence="4">HPP family protein</fullName>
    </submittedName>
</protein>
<evidence type="ECO:0000313" key="5">
    <source>
        <dbReference type="Proteomes" id="UP000678281"/>
    </source>
</evidence>
<dbReference type="SMART" id="SM00116">
    <property type="entry name" value="CBS"/>
    <property type="match status" value="2"/>
</dbReference>
<feature type="transmembrane region" description="Helical" evidence="2">
    <location>
        <begin position="137"/>
        <end position="164"/>
    </location>
</feature>
<dbReference type="RefSeq" id="WP_212657723.1">
    <property type="nucleotide sequence ID" value="NZ_JAGXTP010000001.1"/>
</dbReference>
<comment type="caution">
    <text evidence="4">The sequence shown here is derived from an EMBL/GenBank/DDBJ whole genome shotgun (WGS) entry which is preliminary data.</text>
</comment>
<organism evidence="4 5">
    <name type="scientific">Devosia litorisediminis</name>
    <dbReference type="NCBI Taxonomy" id="2829817"/>
    <lineage>
        <taxon>Bacteria</taxon>
        <taxon>Pseudomonadati</taxon>
        <taxon>Pseudomonadota</taxon>
        <taxon>Alphaproteobacteria</taxon>
        <taxon>Hyphomicrobiales</taxon>
        <taxon>Devosiaceae</taxon>
        <taxon>Devosia</taxon>
    </lineage>
</organism>
<dbReference type="InterPro" id="IPR007065">
    <property type="entry name" value="HPP"/>
</dbReference>
<dbReference type="CDD" id="cd04600">
    <property type="entry name" value="CBS_pair_HPP_assoc"/>
    <property type="match status" value="1"/>
</dbReference>
<evidence type="ECO:0000256" key="2">
    <source>
        <dbReference type="SAM" id="Phobius"/>
    </source>
</evidence>
<dbReference type="InterPro" id="IPR000644">
    <property type="entry name" value="CBS_dom"/>
</dbReference>
<proteinExistence type="predicted"/>
<keyword evidence="2" id="KW-0812">Transmembrane</keyword>
<dbReference type="Pfam" id="PF00571">
    <property type="entry name" value="CBS"/>
    <property type="match status" value="2"/>
</dbReference>
<dbReference type="PANTHER" id="PTHR33741">
    <property type="entry name" value="TRANSMEMBRANE PROTEIN DDB_G0269096-RELATED"/>
    <property type="match status" value="1"/>
</dbReference>
<dbReference type="EMBL" id="JAGXTP010000001">
    <property type="protein sequence ID" value="MBS3848155.1"/>
    <property type="molecule type" value="Genomic_DNA"/>
</dbReference>
<dbReference type="AlphaFoldDB" id="A0A942IDE5"/>
<feature type="transmembrane region" description="Helical" evidence="2">
    <location>
        <begin position="26"/>
        <end position="45"/>
    </location>
</feature>
<dbReference type="PANTHER" id="PTHR33741:SF5">
    <property type="entry name" value="TRANSMEMBRANE PROTEIN DDB_G0269096-RELATED"/>
    <property type="match status" value="1"/>
</dbReference>
<feature type="transmembrane region" description="Helical" evidence="2">
    <location>
        <begin position="52"/>
        <end position="70"/>
    </location>
</feature>
<gene>
    <name evidence="4" type="ORF">KD146_05530</name>
</gene>
<feature type="transmembrane region" description="Helical" evidence="2">
    <location>
        <begin position="76"/>
        <end position="93"/>
    </location>
</feature>
<accession>A0A942IDE5</accession>
<evidence type="ECO:0000313" key="4">
    <source>
        <dbReference type="EMBL" id="MBS3848155.1"/>
    </source>
</evidence>
<dbReference type="Pfam" id="PF04982">
    <property type="entry name" value="TM_HPP"/>
    <property type="match status" value="1"/>
</dbReference>
<dbReference type="Gene3D" id="3.10.580.10">
    <property type="entry name" value="CBS-domain"/>
    <property type="match status" value="1"/>
</dbReference>